<dbReference type="OrthoDB" id="9801832at2"/>
<reference evidence="3 4" key="1">
    <citation type="journal article" date="2004" name="Nat. Biotechnol.">
        <title>The genome sequence of the anaerobic, sulfate-reducing bacterium Desulfovibrio vulgaris Hildenborough.</title>
        <authorList>
            <person name="Heidelberg J.F."/>
            <person name="Seshadri R."/>
            <person name="Haveman S.A."/>
            <person name="Hemme C.L."/>
            <person name="Paulsen I.T."/>
            <person name="Kolonay J.F."/>
            <person name="Eisen J.A."/>
            <person name="Ward N."/>
            <person name="Methe B."/>
            <person name="Brinkac L.M."/>
            <person name="Daugherty S.C."/>
            <person name="Deboy R.T."/>
            <person name="Dodson R.J."/>
            <person name="Durkin A.S."/>
            <person name="Madupu R."/>
            <person name="Nelson W.C."/>
            <person name="Sullivan S.A."/>
            <person name="Fouts D."/>
            <person name="Haft D.H."/>
            <person name="Selengut J."/>
            <person name="Peterson J.D."/>
            <person name="Davidsen T.M."/>
            <person name="Zafar N."/>
            <person name="Zhou L."/>
            <person name="Radune D."/>
            <person name="Dimitrov G."/>
            <person name="Hance M."/>
            <person name="Tran K."/>
            <person name="Khouri H."/>
            <person name="Gill J."/>
            <person name="Utterback T.R."/>
            <person name="Feldblyum T.V."/>
            <person name="Wall J.D."/>
            <person name="Voordouw G."/>
            <person name="Fraser C.M."/>
        </authorList>
    </citation>
    <scope>NUCLEOTIDE SEQUENCE [LARGE SCALE GENOMIC DNA]</scope>
    <source>
        <strain evidence="4">ATCC 29579 / DSM 644 / NCIMB 8303 / VKM B-1760 / Hildenborough</strain>
    </source>
</reference>
<dbReference type="PROSITE" id="PS50846">
    <property type="entry name" value="HMA_2"/>
    <property type="match status" value="1"/>
</dbReference>
<name>Q729M5_NITV2</name>
<keyword evidence="1" id="KW-0479">Metal-binding</keyword>
<protein>
    <submittedName>
        <fullName evidence="3">Mercuric transport protein periplasmic component</fullName>
    </submittedName>
</protein>
<accession>Q729M5</accession>
<dbReference type="GO" id="GO:0006825">
    <property type="term" value="P:copper ion transport"/>
    <property type="evidence" value="ECO:0007669"/>
    <property type="project" value="InterPro"/>
</dbReference>
<proteinExistence type="predicted"/>
<dbReference type="PhylomeDB" id="Q729M5"/>
<dbReference type="EMBL" id="AE017285">
    <property type="protein sequence ID" value="AAS96798.1"/>
    <property type="molecule type" value="Genomic_DNA"/>
</dbReference>
<keyword evidence="4" id="KW-1185">Reference proteome</keyword>
<dbReference type="Pfam" id="PF00403">
    <property type="entry name" value="HMA"/>
    <property type="match status" value="1"/>
</dbReference>
<dbReference type="GO" id="GO:0005507">
    <property type="term" value="F:copper ion binding"/>
    <property type="evidence" value="ECO:0007669"/>
    <property type="project" value="InterPro"/>
</dbReference>
<dbReference type="PATRIC" id="fig|882.5.peg.2105"/>
<dbReference type="PaxDb" id="882-DVU_2325"/>
<dbReference type="Proteomes" id="UP000002194">
    <property type="component" value="Chromosome"/>
</dbReference>
<dbReference type="Gene3D" id="3.30.70.100">
    <property type="match status" value="1"/>
</dbReference>
<dbReference type="PRINTS" id="PR00944">
    <property type="entry name" value="CUEXPORT"/>
</dbReference>
<evidence type="ECO:0000256" key="1">
    <source>
        <dbReference type="ARBA" id="ARBA00022723"/>
    </source>
</evidence>
<dbReference type="InterPro" id="IPR036163">
    <property type="entry name" value="HMA_dom_sf"/>
</dbReference>
<feature type="domain" description="HMA" evidence="2">
    <location>
        <begin position="1"/>
        <end position="65"/>
    </location>
</feature>
<dbReference type="SMR" id="Q729M5"/>
<dbReference type="eggNOG" id="COG2608">
    <property type="taxonomic scope" value="Bacteria"/>
</dbReference>
<dbReference type="AlphaFoldDB" id="Q729M5"/>
<evidence type="ECO:0000313" key="4">
    <source>
        <dbReference type="Proteomes" id="UP000002194"/>
    </source>
</evidence>
<dbReference type="HOGENOM" id="CLU_134973_6_0_7"/>
<dbReference type="EnsemblBacteria" id="AAS96798">
    <property type="protein sequence ID" value="AAS96798"/>
    <property type="gene ID" value="DVU_2325"/>
</dbReference>
<evidence type="ECO:0000259" key="2">
    <source>
        <dbReference type="PROSITE" id="PS50846"/>
    </source>
</evidence>
<dbReference type="SUPFAM" id="SSF55008">
    <property type="entry name" value="HMA, heavy metal-associated domain"/>
    <property type="match status" value="1"/>
</dbReference>
<dbReference type="InterPro" id="IPR000428">
    <property type="entry name" value="Cu-bd"/>
</dbReference>
<gene>
    <name evidence="3" type="primary">merP</name>
    <name evidence="3" type="ordered locus">DVU_2325</name>
</gene>
<sequence length="65" mass="7036">MPTLNVQGMSCNHCKMSVTKALSDIPGVKDVDVSLEKAQASWTETASVDIEKVKDAIRRIGFDVA</sequence>
<dbReference type="PROSITE" id="PS01047">
    <property type="entry name" value="HMA_1"/>
    <property type="match status" value="1"/>
</dbReference>
<dbReference type="STRING" id="882.DVU_2325"/>
<dbReference type="InterPro" id="IPR017969">
    <property type="entry name" value="Heavy-metal-associated_CS"/>
</dbReference>
<dbReference type="InterPro" id="IPR006121">
    <property type="entry name" value="HMA_dom"/>
</dbReference>
<dbReference type="KEGG" id="dvu:DVU_2325"/>
<dbReference type="RefSeq" id="WP_010939599.1">
    <property type="nucleotide sequence ID" value="NC_002937.3"/>
</dbReference>
<dbReference type="CDD" id="cd00371">
    <property type="entry name" value="HMA"/>
    <property type="match status" value="1"/>
</dbReference>
<organism evidence="3 4">
    <name type="scientific">Nitratidesulfovibrio vulgaris (strain ATCC 29579 / DSM 644 / CCUG 34227 / NCIMB 8303 / VKM B-1760 / Hildenborough)</name>
    <name type="common">Desulfovibrio vulgaris</name>
    <dbReference type="NCBI Taxonomy" id="882"/>
    <lineage>
        <taxon>Bacteria</taxon>
        <taxon>Pseudomonadati</taxon>
        <taxon>Thermodesulfobacteriota</taxon>
        <taxon>Desulfovibrionia</taxon>
        <taxon>Desulfovibrionales</taxon>
        <taxon>Desulfovibrionaceae</taxon>
        <taxon>Nitratidesulfovibrio</taxon>
    </lineage>
</organism>
<evidence type="ECO:0000313" key="3">
    <source>
        <dbReference type="EMBL" id="AAS96798.1"/>
    </source>
</evidence>